<dbReference type="EMBL" id="CAXIEN010000261">
    <property type="protein sequence ID" value="CAL1290239.1"/>
    <property type="molecule type" value="Genomic_DNA"/>
</dbReference>
<keyword evidence="5" id="KW-0677">Repeat</keyword>
<comment type="caution">
    <text evidence="21">The sequence shown here is derived from an EMBL/GenBank/DDBJ whole genome shotgun (WGS) entry which is preliminary data.</text>
</comment>
<name>A0AAV2B4A0_9ARAC</name>
<dbReference type="EC" id="3.4.19.12" evidence="11 16"/>
<dbReference type="AlphaFoldDB" id="A0AAV2B4A0"/>
<dbReference type="Pfam" id="PF02148">
    <property type="entry name" value="zf-UBP"/>
    <property type="match status" value="1"/>
</dbReference>
<dbReference type="InterPro" id="IPR016652">
    <property type="entry name" value="Ubiquitinyl_hydrolase"/>
</dbReference>
<evidence type="ECO:0000256" key="3">
    <source>
        <dbReference type="ARBA" id="ARBA00022670"/>
    </source>
</evidence>
<dbReference type="GO" id="GO:0016579">
    <property type="term" value="P:protein deubiquitination"/>
    <property type="evidence" value="ECO:0007669"/>
    <property type="project" value="InterPro"/>
</dbReference>
<feature type="domain" description="UBP-type" evidence="20">
    <location>
        <begin position="189"/>
        <end position="297"/>
    </location>
</feature>
<keyword evidence="10 11" id="KW-0862">Zinc</keyword>
<feature type="binding site" evidence="13">
    <location>
        <position position="223"/>
    </location>
    <ligand>
        <name>substrate</name>
    </ligand>
</feature>
<dbReference type="InterPro" id="IPR038765">
    <property type="entry name" value="Papain-like_cys_pep_sf"/>
</dbReference>
<dbReference type="InterPro" id="IPR009060">
    <property type="entry name" value="UBA-like_sf"/>
</dbReference>
<accession>A0AAV2B4A0</accession>
<evidence type="ECO:0000256" key="7">
    <source>
        <dbReference type="ARBA" id="ARBA00022786"/>
    </source>
</evidence>
<comment type="similarity">
    <text evidence="2 11 16">Belongs to the peptidase C19 family.</text>
</comment>
<reference evidence="21 22" key="1">
    <citation type="submission" date="2024-04" db="EMBL/GenBank/DDBJ databases">
        <authorList>
            <person name="Rising A."/>
            <person name="Reimegard J."/>
            <person name="Sonavane S."/>
            <person name="Akerstrom W."/>
            <person name="Nylinder S."/>
            <person name="Hedman E."/>
            <person name="Kallberg Y."/>
        </authorList>
    </citation>
    <scope>NUCLEOTIDE SEQUENCE [LARGE SCALE GENOMIC DNA]</scope>
</reference>
<feature type="binding site" evidence="13">
    <location>
        <begin position="235"/>
        <end position="238"/>
    </location>
    <ligand>
        <name>substrate</name>
    </ligand>
</feature>
<feature type="binding site" evidence="13">
    <location>
        <position position="273"/>
    </location>
    <ligand>
        <name>substrate</name>
    </ligand>
</feature>
<sequence length="824" mass="93104">MATSILLPFIQKVRIPTSGDKVYKDECVLCFDTPESDHGLYVCMTTFLGFCRKHVETYFYKTSNSLFLHLKRFKKEAKSKQVSWKPLVPMKLREICNRALQVQEDAPASTPTKLAIGLEGGFNVDGKKYEYEDHNSVVLLPEFHIVSLPCPDLPESVQLSISSLLEIDAAIIQEEAAALAGTWDGMQRKVTKHATTLVQLDNGVKIPPRDWQCQVCGLKENLWLNLTDGSIHCGRKYFNGQGGNNHAVEHYEKTKYPLVVKLGTITSDASDVYSYDEDDMVEDPNLSQHLAHFGINIKDLQKTDKSMIELEIDLNQRIGEWAIIQESGTKLIPLYGPGYTGLENLGNSCYLNSVMQVLFNMPDFINCYFKRSEDIFGEFIYEAPRNFNVQMAKLGYGLWSGEYSKQPENANPQEAVPELPGIKPRMFKNLIGQGHPEFSTKRQQDAQEFFLHLISILERNSRGRENPADALKFEVEERLQCSASKKVKYTTKTDYLLSLPIPLDAATNKDELNAFEIKKAEVLARGDRLKPDEIVRPRIPLQACIDSFSSLELVDDFYSTAINAKSAAYKTTRLHTFPDYLVLHLKKFTIGDDWVPKKLDVSLEVPDELDLSSLRGKGMQPGEEELPESTSTEKEFEYNEALLYQLCDMGFPLDACKKALYFTQNEGIDAAMNWVMEHMNDPDFRDPFHLPGAKKGNTNFTPNPEAVSTIVSMGFSPSQAAKALEATENNLERAVDWIFSHAEEMEVDSPSAPEIKAQFRDGIEKYKLVAFISHMGTSTVAGHYVCHILKDGRWVIFNDNKVALSENPPKDLAYIYIYQRIASS</sequence>
<evidence type="ECO:0000256" key="17">
    <source>
        <dbReference type="SAM" id="MobiDB-lite"/>
    </source>
</evidence>
<evidence type="ECO:0000313" key="22">
    <source>
        <dbReference type="Proteomes" id="UP001497382"/>
    </source>
</evidence>
<evidence type="ECO:0000256" key="10">
    <source>
        <dbReference type="ARBA" id="ARBA00022833"/>
    </source>
</evidence>
<dbReference type="Pfam" id="PF17807">
    <property type="entry name" value="zf-UBP_var"/>
    <property type="match status" value="1"/>
</dbReference>
<evidence type="ECO:0000256" key="12">
    <source>
        <dbReference type="PIRSR" id="PIRSR016308-1"/>
    </source>
</evidence>
<dbReference type="PANTHER" id="PTHR21646">
    <property type="entry name" value="UBIQUITIN CARBOXYL-TERMINAL HYDROLASE"/>
    <property type="match status" value="1"/>
</dbReference>
<evidence type="ECO:0000256" key="16">
    <source>
        <dbReference type="RuleBase" id="RU366025"/>
    </source>
</evidence>
<dbReference type="CDD" id="cd14386">
    <property type="entry name" value="UBA2_UBP5"/>
    <property type="match status" value="1"/>
</dbReference>
<feature type="binding site" evidence="14">
    <location>
        <position position="216"/>
    </location>
    <ligand>
        <name>Zn(2+)</name>
        <dbReference type="ChEBI" id="CHEBI:29105"/>
    </ligand>
</feature>
<feature type="domain" description="UBA" evidence="18">
    <location>
        <begin position="637"/>
        <end position="678"/>
    </location>
</feature>
<evidence type="ECO:0000256" key="2">
    <source>
        <dbReference type="ARBA" id="ARBA00009085"/>
    </source>
</evidence>
<keyword evidence="4 11" id="KW-0479">Metal-binding</keyword>
<feature type="binding site" evidence="13">
    <location>
        <position position="275"/>
    </location>
    <ligand>
        <name>substrate</name>
    </ligand>
</feature>
<evidence type="ECO:0000313" key="21">
    <source>
        <dbReference type="EMBL" id="CAL1290239.1"/>
    </source>
</evidence>
<dbReference type="InterPro" id="IPR001394">
    <property type="entry name" value="Peptidase_C19_UCH"/>
</dbReference>
<dbReference type="SUPFAM" id="SSF57850">
    <property type="entry name" value="RING/U-box"/>
    <property type="match status" value="1"/>
</dbReference>
<dbReference type="InterPro" id="IPR041432">
    <property type="entry name" value="UBP13_Znf-UBP_var"/>
</dbReference>
<organism evidence="21 22">
    <name type="scientific">Larinioides sclopetarius</name>
    <dbReference type="NCBI Taxonomy" id="280406"/>
    <lineage>
        <taxon>Eukaryota</taxon>
        <taxon>Metazoa</taxon>
        <taxon>Ecdysozoa</taxon>
        <taxon>Arthropoda</taxon>
        <taxon>Chelicerata</taxon>
        <taxon>Arachnida</taxon>
        <taxon>Araneae</taxon>
        <taxon>Araneomorphae</taxon>
        <taxon>Entelegynae</taxon>
        <taxon>Araneoidea</taxon>
        <taxon>Araneidae</taxon>
        <taxon>Larinioides</taxon>
    </lineage>
</organism>
<evidence type="ECO:0000259" key="19">
    <source>
        <dbReference type="PROSITE" id="PS50235"/>
    </source>
</evidence>
<evidence type="ECO:0000259" key="18">
    <source>
        <dbReference type="PROSITE" id="PS50030"/>
    </source>
</evidence>
<dbReference type="FunFam" id="3.30.40.10:FF:000026">
    <property type="entry name" value="Ubiquitin carboxyl-terminal hydrolase"/>
    <property type="match status" value="1"/>
</dbReference>
<dbReference type="PROSITE" id="PS50235">
    <property type="entry name" value="USP_3"/>
    <property type="match status" value="1"/>
</dbReference>
<keyword evidence="9 11" id="KW-0788">Thiol protease</keyword>
<dbReference type="Gene3D" id="3.90.70.10">
    <property type="entry name" value="Cysteine proteinases"/>
    <property type="match status" value="1"/>
</dbReference>
<feature type="active site" description="Nucleophile" evidence="12">
    <location>
        <position position="349"/>
    </location>
</feature>
<dbReference type="InterPro" id="IPR050185">
    <property type="entry name" value="Ub_carboxyl-term_hydrolase"/>
</dbReference>
<feature type="binding site" evidence="13">
    <location>
        <position position="278"/>
    </location>
    <ligand>
        <name>substrate</name>
    </ligand>
</feature>
<evidence type="ECO:0000256" key="8">
    <source>
        <dbReference type="ARBA" id="ARBA00022801"/>
    </source>
</evidence>
<gene>
    <name evidence="21" type="ORF">LARSCL_LOCUS16360</name>
</gene>
<dbReference type="PIRSF" id="PIRSF016308">
    <property type="entry name" value="UBP"/>
    <property type="match status" value="1"/>
</dbReference>
<proteinExistence type="inferred from homology"/>
<evidence type="ECO:0000256" key="1">
    <source>
        <dbReference type="ARBA" id="ARBA00000707"/>
    </source>
</evidence>
<feature type="binding site" evidence="14">
    <location>
        <position position="246"/>
    </location>
    <ligand>
        <name>Zn(2+)</name>
        <dbReference type="ChEBI" id="CHEBI:29105"/>
    </ligand>
</feature>
<dbReference type="InterPro" id="IPR001607">
    <property type="entry name" value="Znf_UBP"/>
</dbReference>
<dbReference type="Pfam" id="PF00443">
    <property type="entry name" value="UCH"/>
    <property type="match status" value="1"/>
</dbReference>
<evidence type="ECO:0000259" key="20">
    <source>
        <dbReference type="PROSITE" id="PS50271"/>
    </source>
</evidence>
<dbReference type="PROSITE" id="PS00972">
    <property type="entry name" value="USP_1"/>
    <property type="match status" value="1"/>
</dbReference>
<protein>
    <recommendedName>
        <fullName evidence="11 16">Ubiquitin carboxyl-terminal hydrolase</fullName>
        <ecNumber evidence="11 16">3.4.19.12</ecNumber>
    </recommendedName>
</protein>
<feature type="region of interest" description="Disordered" evidence="17">
    <location>
        <begin position="612"/>
        <end position="632"/>
    </location>
</feature>
<dbReference type="SMART" id="SM00165">
    <property type="entry name" value="UBA"/>
    <property type="match status" value="2"/>
</dbReference>
<dbReference type="CDD" id="cd14294">
    <property type="entry name" value="UBA1_UBP5_like"/>
    <property type="match status" value="1"/>
</dbReference>
<dbReference type="CDD" id="cd02658">
    <property type="entry name" value="Peptidase_C19B"/>
    <property type="match status" value="1"/>
</dbReference>
<keyword evidence="8 11" id="KW-0378">Hydrolase</keyword>
<evidence type="ECO:0000256" key="9">
    <source>
        <dbReference type="ARBA" id="ARBA00022807"/>
    </source>
</evidence>
<feature type="binding site" evidence="14">
    <location>
        <position position="213"/>
    </location>
    <ligand>
        <name>Zn(2+)</name>
        <dbReference type="ChEBI" id="CHEBI:29105"/>
    </ligand>
</feature>
<dbReference type="GO" id="GO:0004843">
    <property type="term" value="F:cysteine-type deubiquitinase activity"/>
    <property type="evidence" value="ECO:0007669"/>
    <property type="project" value="UniProtKB-UniRule"/>
</dbReference>
<dbReference type="InterPro" id="IPR018200">
    <property type="entry name" value="USP_CS"/>
</dbReference>
<dbReference type="SMART" id="SM00290">
    <property type="entry name" value="ZnF_UBP"/>
    <property type="match status" value="1"/>
</dbReference>
<comment type="catalytic activity">
    <reaction evidence="1 11 16">
        <text>Thiol-dependent hydrolysis of ester, thioester, amide, peptide and isopeptide bonds formed by the C-terminal Gly of ubiquitin (a 76-residue protein attached to proteins as an intracellular targeting signal).</text>
        <dbReference type="EC" id="3.4.19.12"/>
    </reaction>
</comment>
<dbReference type="PROSITE" id="PS50030">
    <property type="entry name" value="UBA"/>
    <property type="match status" value="2"/>
</dbReference>
<dbReference type="PROSITE" id="PS00973">
    <property type="entry name" value="USP_2"/>
    <property type="match status" value="1"/>
</dbReference>
<evidence type="ECO:0000256" key="4">
    <source>
        <dbReference type="ARBA" id="ARBA00022723"/>
    </source>
</evidence>
<keyword evidence="6 15" id="KW-0863">Zinc-finger</keyword>
<dbReference type="SUPFAM" id="SSF54001">
    <property type="entry name" value="Cysteine proteinases"/>
    <property type="match status" value="1"/>
</dbReference>
<dbReference type="Pfam" id="PF00627">
    <property type="entry name" value="UBA"/>
    <property type="match status" value="2"/>
</dbReference>
<feature type="domain" description="UBA" evidence="18">
    <location>
        <begin position="701"/>
        <end position="741"/>
    </location>
</feature>
<keyword evidence="22" id="KW-1185">Reference proteome</keyword>
<dbReference type="GO" id="GO:0006508">
    <property type="term" value="P:proteolysis"/>
    <property type="evidence" value="ECO:0007669"/>
    <property type="project" value="UniProtKB-KW"/>
</dbReference>
<evidence type="ECO:0000256" key="5">
    <source>
        <dbReference type="ARBA" id="ARBA00022737"/>
    </source>
</evidence>
<dbReference type="Gene3D" id="1.10.8.10">
    <property type="entry name" value="DNA helicase RuvA subunit, C-terminal domain"/>
    <property type="match status" value="2"/>
</dbReference>
<feature type="active site" description="Proton acceptor" evidence="12">
    <location>
        <position position="783"/>
    </location>
</feature>
<dbReference type="PANTHER" id="PTHR21646:SF10">
    <property type="entry name" value="UBIQUITIN CARBOXYL-TERMINAL HYDROLASE 14"/>
    <property type="match status" value="1"/>
</dbReference>
<keyword evidence="3 11" id="KW-0645">Protease</keyword>
<keyword evidence="7 11" id="KW-0833">Ubl conjugation pathway</keyword>
<dbReference type="GO" id="GO:0008270">
    <property type="term" value="F:zinc ion binding"/>
    <property type="evidence" value="ECO:0007669"/>
    <property type="project" value="UniProtKB-UniRule"/>
</dbReference>
<dbReference type="PROSITE" id="PS50271">
    <property type="entry name" value="ZF_UBP"/>
    <property type="match status" value="1"/>
</dbReference>
<dbReference type="InterPro" id="IPR013083">
    <property type="entry name" value="Znf_RING/FYVE/PHD"/>
</dbReference>
<evidence type="ECO:0000256" key="15">
    <source>
        <dbReference type="PROSITE-ProRule" id="PRU00502"/>
    </source>
</evidence>
<dbReference type="InterPro" id="IPR028889">
    <property type="entry name" value="USP"/>
</dbReference>
<feature type="binding site" evidence="14">
    <location>
        <position position="233"/>
    </location>
    <ligand>
        <name>Zn(2+)</name>
        <dbReference type="ChEBI" id="CHEBI:29105"/>
    </ligand>
</feature>
<feature type="domain" description="USP" evidence="19">
    <location>
        <begin position="340"/>
        <end position="821"/>
    </location>
</feature>
<dbReference type="SUPFAM" id="SSF46934">
    <property type="entry name" value="UBA-like"/>
    <property type="match status" value="1"/>
</dbReference>
<evidence type="ECO:0000256" key="11">
    <source>
        <dbReference type="PIRNR" id="PIRNR016308"/>
    </source>
</evidence>
<dbReference type="FunFam" id="1.10.8.10:FF:000016">
    <property type="entry name" value="Ubiquitin carboxyl-terminal hydrolase"/>
    <property type="match status" value="1"/>
</dbReference>
<dbReference type="Gene3D" id="3.30.40.10">
    <property type="entry name" value="Zinc/RING finger domain, C3HC4 (zinc finger)"/>
    <property type="match status" value="2"/>
</dbReference>
<dbReference type="InterPro" id="IPR015940">
    <property type="entry name" value="UBA"/>
</dbReference>
<evidence type="ECO:0000256" key="14">
    <source>
        <dbReference type="PIRSR" id="PIRSR016308-3"/>
    </source>
</evidence>
<dbReference type="Proteomes" id="UP001497382">
    <property type="component" value="Unassembled WGS sequence"/>
</dbReference>
<evidence type="ECO:0000256" key="13">
    <source>
        <dbReference type="PIRSR" id="PIRSR016308-2"/>
    </source>
</evidence>
<evidence type="ECO:0000256" key="6">
    <source>
        <dbReference type="ARBA" id="ARBA00022771"/>
    </source>
</evidence>